<protein>
    <submittedName>
        <fullName evidence="1">Uncharacterized protein</fullName>
    </submittedName>
</protein>
<sequence>MSAYLMWLNSSRQDIKKDNPGLKMTDIAKKAGEMWRSMKDKSEWEQKAADAKDAYTKEMESFNANGGDAGGGGEPKGKKKTQKRGKKAPAPKAKPKRAKDDDDDDDDEEDDDEDDD</sequence>
<proteinExistence type="predicted"/>
<accession>A0ACC1CTD3</accession>
<evidence type="ECO:0000313" key="2">
    <source>
        <dbReference type="Proteomes" id="UP000824533"/>
    </source>
</evidence>
<gene>
    <name evidence="1" type="ORF">K1T71_010012</name>
</gene>
<dbReference type="EMBL" id="CM034403">
    <property type="protein sequence ID" value="KAJ0174904.1"/>
    <property type="molecule type" value="Genomic_DNA"/>
</dbReference>
<organism evidence="1 2">
    <name type="scientific">Dendrolimus kikuchii</name>
    <dbReference type="NCBI Taxonomy" id="765133"/>
    <lineage>
        <taxon>Eukaryota</taxon>
        <taxon>Metazoa</taxon>
        <taxon>Ecdysozoa</taxon>
        <taxon>Arthropoda</taxon>
        <taxon>Hexapoda</taxon>
        <taxon>Insecta</taxon>
        <taxon>Pterygota</taxon>
        <taxon>Neoptera</taxon>
        <taxon>Endopterygota</taxon>
        <taxon>Lepidoptera</taxon>
        <taxon>Glossata</taxon>
        <taxon>Ditrysia</taxon>
        <taxon>Bombycoidea</taxon>
        <taxon>Lasiocampidae</taxon>
        <taxon>Dendrolimus</taxon>
    </lineage>
</organism>
<dbReference type="Proteomes" id="UP000824533">
    <property type="component" value="Linkage Group LG17"/>
</dbReference>
<keyword evidence="2" id="KW-1185">Reference proteome</keyword>
<reference evidence="1 2" key="1">
    <citation type="journal article" date="2021" name="Front. Genet.">
        <title>Chromosome-Level Genome Assembly Reveals Significant Gene Expansion in the Toll and IMD Signaling Pathways of Dendrolimus kikuchii.</title>
        <authorList>
            <person name="Zhou J."/>
            <person name="Wu P."/>
            <person name="Xiong Z."/>
            <person name="Liu N."/>
            <person name="Zhao N."/>
            <person name="Ji M."/>
            <person name="Qiu Y."/>
            <person name="Yang B."/>
        </authorList>
    </citation>
    <scope>NUCLEOTIDE SEQUENCE [LARGE SCALE GENOMIC DNA]</scope>
    <source>
        <strain evidence="1">Ann1</strain>
    </source>
</reference>
<comment type="caution">
    <text evidence="1">The sequence shown here is derived from an EMBL/GenBank/DDBJ whole genome shotgun (WGS) entry which is preliminary data.</text>
</comment>
<evidence type="ECO:0000313" key="1">
    <source>
        <dbReference type="EMBL" id="KAJ0174904.1"/>
    </source>
</evidence>
<name>A0ACC1CTD3_9NEOP</name>